<evidence type="ECO:0000313" key="2">
    <source>
        <dbReference type="Proteomes" id="UP000035514"/>
    </source>
</evidence>
<accession>A0A0G9JNE8</accession>
<sequence>MNQQVKDLGKSFSDTDSFANTFLKRINIAGHIYAGFQVINNTLGDITRRGIEVNKELQKLTNSLTMASAVMISNNDIYGNAISVQDKYRIAQIEASKATELLQKANINTPHSMKETVQIYDAMYFGMRKVGATTSDMVEITEKLSIAAGNKIGFDAFLSAMDGISTGTVEANSEMGRFLSSIGLSNEAIKNSSDVVQLFKDKLSGFQVIQDFDTKMSNLSNSTDMFSKNLMKIPFDYLESKIPSVAALFDSWAKSINEINVYLSNASSLSTYDELINKQYQLLGQISEVKNDKFMWDSEQKTKLKELNSELEIVFQKLTNIKKDEDLLKNVVTNVDTSEIDKLVNETLDPYSGKIDEINSKWLSNFNILVKNGKDTTKYVEAWAKALDDVNEKEDDKNKKALEALKKSATEQNKAYLDISKIGMSEYEKALFAITEQTKSWLEAGVKTNDALAAQSKLIDELNNKKVIDTAKEDLSYYERLVQLKSDSYEKEIELANIAYTQKALDIQGLNRPIEDKEKLLDLETQLYNKTLERVGIDNQINGLDEASNSYQDMLEAQIDLLDATNDWNSNLTGTAAALADVASATGKLSKLNLTNLKNEDKLRTEYEKNKLKFYDNEEKLKEIDLKYTKDKATLDEKNISATLLGYSNIAGALSSMYDEGSREAAAFQIAQSALALVEGTRAILTAGTGDPYTAIPRMIAMGAMVSSLLSNIGIAFGMNSDTETHSGIGLVAENTGTGTVLGSNEASESISNSLNILEDFAQPQFQVLSEMNKDVKTIADNISGVARILVNNSDFALGGGFTETSWSKQAISLNNTITKMTMPIASFVDDIISKIPIIGNIAGLSSISGLVNKVLGSVFGKTSVKTTLQDSGYVFNDTLLTTAIDEGIKSQSYQYVKIKKKKKSLFGSSSSTKYKTYYGEGLDDETSNQFSLILGNIYDSVITAGIALDNTKQETEKALENYIVKLGKISLKGKSQGQIQKLLTNIFSAQSDNIAKTAFPLLNEFQQVGEGMFETLTRVATGMEEAGFYIKRLGQEYEDLKYTEIINKQGDVGFEALYQSITKFEEATYPVNNNLLLIVENLDATAEELYSIYVNLDELRDRLIYLGHEAQGLSSDMIMGAGSISELTDAFSSYFDNFLSDDEQLTYNTQQLIEKFNTLNIALPTSKDGFRALLSSIDLTTASGQELYGRIIVLNDAFASVANETAKSIEELNNLSFESFISSVDKANDTFKSLKDTALSFINSFSSSSDLKTNLISYNKKRAEFESYFLSDGTLKDGTDYDKVKSIYTDLSNVSKTLASNDDYLKNSLIDVFSNDINNFDFAQDVMKVKIVDGLGDLLSLNFEQVIELKDLFKNNSISKAELETLGLEKNQLDKILEYINNSSIISNNESLEKDRLSTQTLSYNDYVGQQEQVDIVKLLGVSYNTAKPLIENLQNLGQLDSSKLFSYVSDLVGFKTGSENYDLTTFSQIQSLNPYLSVDVSTILEEIKKQALLNKQLKLNSYAVGSTSIEYDQIAQIHKGEVIVPKNFSDGIREGNLMLGDNSSIVKEIKNLIEISIQGFEQVRKMRKEVELKGVM</sequence>
<proteinExistence type="predicted"/>
<evidence type="ECO:0000313" key="1">
    <source>
        <dbReference type="EMBL" id="KLD95808.1"/>
    </source>
</evidence>
<gene>
    <name evidence="1" type="ORF">AA20_13525</name>
</gene>
<dbReference type="Proteomes" id="UP000035514">
    <property type="component" value="Unassembled WGS sequence"/>
</dbReference>
<dbReference type="EMBL" id="JAIQ01000176">
    <property type="protein sequence ID" value="KLD95808.1"/>
    <property type="molecule type" value="Genomic_DNA"/>
</dbReference>
<reference evidence="1 2" key="1">
    <citation type="submission" date="2014-01" db="EMBL/GenBank/DDBJ databases">
        <title>Development of a Comparative Genomic Fingerprinting Assay for High Resolution Genotyping of Arcobacter butzleri.</title>
        <authorList>
            <person name="Webb A.L."/>
            <person name="Inglis G.D."/>
            <person name="Kruczkiewicz P."/>
            <person name="Selinger L.B."/>
            <person name="Taboada E.N."/>
        </authorList>
    </citation>
    <scope>NUCLEOTIDE SEQUENCE [LARGE SCALE GENOMIC DNA]</scope>
    <source>
        <strain evidence="1 2">L348</strain>
    </source>
</reference>
<evidence type="ECO:0008006" key="3">
    <source>
        <dbReference type="Google" id="ProtNLM"/>
    </source>
</evidence>
<comment type="caution">
    <text evidence="1">The sequence shown here is derived from an EMBL/GenBank/DDBJ whole genome shotgun (WGS) entry which is preliminary data.</text>
</comment>
<organism evidence="1 2">
    <name type="scientific">Aliarcobacter butzleri L348</name>
    <dbReference type="NCBI Taxonomy" id="1447256"/>
    <lineage>
        <taxon>Bacteria</taxon>
        <taxon>Pseudomonadati</taxon>
        <taxon>Campylobacterota</taxon>
        <taxon>Epsilonproteobacteria</taxon>
        <taxon>Campylobacterales</taxon>
        <taxon>Arcobacteraceae</taxon>
        <taxon>Aliarcobacter</taxon>
    </lineage>
</organism>
<protein>
    <recommendedName>
        <fullName evidence="3">Phage tail tape measure protein domain-containing protein</fullName>
    </recommendedName>
</protein>
<dbReference type="RefSeq" id="WP_046997585.1">
    <property type="nucleotide sequence ID" value="NZ_JAIQ01000176.1"/>
</dbReference>
<dbReference type="PATRIC" id="fig|1447256.3.peg.2655"/>
<name>A0A0G9JNE8_9BACT</name>